<reference evidence="1 2" key="1">
    <citation type="submission" date="2018-01" db="EMBL/GenBank/DDBJ databases">
        <authorList>
            <person name="Paulsen S."/>
            <person name="Gram L.K."/>
        </authorList>
    </citation>
    <scope>NUCLEOTIDE SEQUENCE [LARGE SCALE GENOMIC DNA]</scope>
    <source>
        <strain evidence="1 2">S3790</strain>
    </source>
</reference>
<evidence type="ECO:0000313" key="1">
    <source>
        <dbReference type="EMBL" id="TMO64592.1"/>
    </source>
</evidence>
<dbReference type="AlphaFoldDB" id="A0A5S3V1R8"/>
<sequence>MKSNDYFDWFRIAVGRALVIKERFCVIRAGAVMDNTSLIEGSFGLVDILHDRGMHKIAHYLDDLTCELHEKAQEQLINNGA</sequence>
<comment type="caution">
    <text evidence="1">The sequence shown here is derived from an EMBL/GenBank/DDBJ whole genome shotgun (WGS) entry which is preliminary data.</text>
</comment>
<proteinExistence type="predicted"/>
<evidence type="ECO:0000313" key="2">
    <source>
        <dbReference type="Proteomes" id="UP000307217"/>
    </source>
</evidence>
<dbReference type="RefSeq" id="WP_138593267.1">
    <property type="nucleotide sequence ID" value="NZ_PNBX01000102.1"/>
</dbReference>
<dbReference type="Proteomes" id="UP000307217">
    <property type="component" value="Unassembled WGS sequence"/>
</dbReference>
<gene>
    <name evidence="1" type="ORF">CWC19_18255</name>
</gene>
<reference evidence="2" key="2">
    <citation type="submission" date="2019-06" db="EMBL/GenBank/DDBJ databases">
        <title>Co-occurence of chitin degradation, pigmentation and bioactivity in marine Pseudoalteromonas.</title>
        <authorList>
            <person name="Sonnenschein E.C."/>
            <person name="Bech P.K."/>
        </authorList>
    </citation>
    <scope>NUCLEOTIDE SEQUENCE [LARGE SCALE GENOMIC DNA]</scope>
    <source>
        <strain evidence="2">S3790</strain>
    </source>
</reference>
<dbReference type="OrthoDB" id="9952846at2"/>
<dbReference type="EMBL" id="PNBX01000102">
    <property type="protein sequence ID" value="TMO64592.1"/>
    <property type="molecule type" value="Genomic_DNA"/>
</dbReference>
<organism evidence="1 2">
    <name type="scientific">Pseudoalteromonas aurantia</name>
    <dbReference type="NCBI Taxonomy" id="43654"/>
    <lineage>
        <taxon>Bacteria</taxon>
        <taxon>Pseudomonadati</taxon>
        <taxon>Pseudomonadota</taxon>
        <taxon>Gammaproteobacteria</taxon>
        <taxon>Alteromonadales</taxon>
        <taxon>Pseudoalteromonadaceae</taxon>
        <taxon>Pseudoalteromonas</taxon>
    </lineage>
</organism>
<protein>
    <submittedName>
        <fullName evidence="1">Uncharacterized protein</fullName>
    </submittedName>
</protein>
<name>A0A5S3V1R8_9GAMM</name>
<accession>A0A5S3V1R8</accession>